<dbReference type="EMBL" id="JBHSVR010000001">
    <property type="protein sequence ID" value="MFC6633920.1"/>
    <property type="molecule type" value="Genomic_DNA"/>
</dbReference>
<sequence length="74" mass="8283">MWLKVVIVFLFLAVLASLSSALFFLLRDMGAPQSRRTLYALGIRITLATLLLLAIWYGFDSGTLSNTAPWADKY</sequence>
<keyword evidence="1" id="KW-0472">Membrane</keyword>
<evidence type="ECO:0000256" key="1">
    <source>
        <dbReference type="SAM" id="Phobius"/>
    </source>
</evidence>
<protein>
    <submittedName>
        <fullName evidence="2">DUF2909 domain-containing protein</fullName>
    </submittedName>
</protein>
<feature type="transmembrane region" description="Helical" evidence="1">
    <location>
        <begin position="38"/>
        <end position="59"/>
    </location>
</feature>
<dbReference type="InterPro" id="IPR021313">
    <property type="entry name" value="DUF2909"/>
</dbReference>
<evidence type="ECO:0000313" key="3">
    <source>
        <dbReference type="Proteomes" id="UP001596425"/>
    </source>
</evidence>
<name>A0ABW1YML3_9GAMM</name>
<keyword evidence="1" id="KW-0812">Transmembrane</keyword>
<proteinExistence type="predicted"/>
<dbReference type="RefSeq" id="WP_193190407.1">
    <property type="nucleotide sequence ID" value="NZ_JACZFR010000012.1"/>
</dbReference>
<feature type="transmembrane region" description="Helical" evidence="1">
    <location>
        <begin position="6"/>
        <end position="26"/>
    </location>
</feature>
<organism evidence="2 3">
    <name type="scientific">Microbulbifer taiwanensis</name>
    <dbReference type="NCBI Taxonomy" id="986746"/>
    <lineage>
        <taxon>Bacteria</taxon>
        <taxon>Pseudomonadati</taxon>
        <taxon>Pseudomonadota</taxon>
        <taxon>Gammaproteobacteria</taxon>
        <taxon>Cellvibrionales</taxon>
        <taxon>Microbulbiferaceae</taxon>
        <taxon>Microbulbifer</taxon>
    </lineage>
</organism>
<reference evidence="3" key="1">
    <citation type="journal article" date="2019" name="Int. J. Syst. Evol. Microbiol.">
        <title>The Global Catalogue of Microorganisms (GCM) 10K type strain sequencing project: providing services to taxonomists for standard genome sequencing and annotation.</title>
        <authorList>
            <consortium name="The Broad Institute Genomics Platform"/>
            <consortium name="The Broad Institute Genome Sequencing Center for Infectious Disease"/>
            <person name="Wu L."/>
            <person name="Ma J."/>
        </authorList>
    </citation>
    <scope>NUCLEOTIDE SEQUENCE [LARGE SCALE GENOMIC DNA]</scope>
    <source>
        <strain evidence="3">CGMCC 1.13718</strain>
    </source>
</reference>
<dbReference type="Pfam" id="PF11137">
    <property type="entry name" value="DUF2909"/>
    <property type="match status" value="1"/>
</dbReference>
<dbReference type="Proteomes" id="UP001596425">
    <property type="component" value="Unassembled WGS sequence"/>
</dbReference>
<keyword evidence="3" id="KW-1185">Reference proteome</keyword>
<evidence type="ECO:0000313" key="2">
    <source>
        <dbReference type="EMBL" id="MFC6633920.1"/>
    </source>
</evidence>
<comment type="caution">
    <text evidence="2">The sequence shown here is derived from an EMBL/GenBank/DDBJ whole genome shotgun (WGS) entry which is preliminary data.</text>
</comment>
<keyword evidence="1" id="KW-1133">Transmembrane helix</keyword>
<gene>
    <name evidence="2" type="ORF">ACFQBM_11525</name>
</gene>
<accession>A0ABW1YML3</accession>